<dbReference type="AlphaFoldDB" id="A0A4Y7PQ27"/>
<feature type="non-terminal residue" evidence="2">
    <location>
        <position position="147"/>
    </location>
</feature>
<name>A0A4Y7PQ27_9AGAM</name>
<accession>A0A4Y7PQ27</accession>
<feature type="compositionally biased region" description="Basic and acidic residues" evidence="1">
    <location>
        <begin position="76"/>
        <end position="85"/>
    </location>
</feature>
<dbReference type="Proteomes" id="UP000294933">
    <property type="component" value="Unassembled WGS sequence"/>
</dbReference>
<feature type="region of interest" description="Disordered" evidence="1">
    <location>
        <begin position="1"/>
        <end position="147"/>
    </location>
</feature>
<protein>
    <submittedName>
        <fullName evidence="2">Uncharacterized protein</fullName>
    </submittedName>
</protein>
<dbReference type="VEuPathDB" id="FungiDB:BD410DRAFT_843624"/>
<reference evidence="2 3" key="1">
    <citation type="submission" date="2018-06" db="EMBL/GenBank/DDBJ databases">
        <title>A transcriptomic atlas of mushroom development highlights an independent origin of complex multicellularity.</title>
        <authorList>
            <consortium name="DOE Joint Genome Institute"/>
            <person name="Krizsan K."/>
            <person name="Almasi E."/>
            <person name="Merenyi Z."/>
            <person name="Sahu N."/>
            <person name="Viragh M."/>
            <person name="Koszo T."/>
            <person name="Mondo S."/>
            <person name="Kiss B."/>
            <person name="Balint B."/>
            <person name="Kues U."/>
            <person name="Barry K."/>
            <person name="Hegedus J.C."/>
            <person name="Henrissat B."/>
            <person name="Johnson J."/>
            <person name="Lipzen A."/>
            <person name="Ohm R."/>
            <person name="Nagy I."/>
            <person name="Pangilinan J."/>
            <person name="Yan J."/>
            <person name="Xiong Y."/>
            <person name="Grigoriev I.V."/>
            <person name="Hibbett D.S."/>
            <person name="Nagy L.G."/>
        </authorList>
    </citation>
    <scope>NUCLEOTIDE SEQUENCE [LARGE SCALE GENOMIC DNA]</scope>
    <source>
        <strain evidence="2 3">SZMC22713</strain>
    </source>
</reference>
<gene>
    <name evidence="2" type="ORF">BD410DRAFT_843624</name>
</gene>
<feature type="compositionally biased region" description="Pro residues" evidence="1">
    <location>
        <begin position="57"/>
        <end position="71"/>
    </location>
</feature>
<evidence type="ECO:0000256" key="1">
    <source>
        <dbReference type="SAM" id="MobiDB-lite"/>
    </source>
</evidence>
<feature type="compositionally biased region" description="Polar residues" evidence="1">
    <location>
        <begin position="27"/>
        <end position="38"/>
    </location>
</feature>
<keyword evidence="3" id="KW-1185">Reference proteome</keyword>
<sequence>MTPPNEPGEDPVDHEEVDSESDDETKSTSTAMPDNVNDNVPEAPTPEHQTTRRELPTVPPPIRVDPNPLPNPFEELSARLEDHRSSIHGSSTSDLSFRESKALPARPLPFPPDNMPDFSAESPISSGASTPKFDPLEDGYIEAQETA</sequence>
<evidence type="ECO:0000313" key="3">
    <source>
        <dbReference type="Proteomes" id="UP000294933"/>
    </source>
</evidence>
<feature type="compositionally biased region" description="Acidic residues" evidence="1">
    <location>
        <begin position="7"/>
        <end position="23"/>
    </location>
</feature>
<evidence type="ECO:0000313" key="2">
    <source>
        <dbReference type="EMBL" id="TDL17474.1"/>
    </source>
</evidence>
<dbReference type="EMBL" id="ML170221">
    <property type="protein sequence ID" value="TDL17474.1"/>
    <property type="molecule type" value="Genomic_DNA"/>
</dbReference>
<proteinExistence type="predicted"/>
<organism evidence="2 3">
    <name type="scientific">Rickenella mellea</name>
    <dbReference type="NCBI Taxonomy" id="50990"/>
    <lineage>
        <taxon>Eukaryota</taxon>
        <taxon>Fungi</taxon>
        <taxon>Dikarya</taxon>
        <taxon>Basidiomycota</taxon>
        <taxon>Agaricomycotina</taxon>
        <taxon>Agaricomycetes</taxon>
        <taxon>Hymenochaetales</taxon>
        <taxon>Rickenellaceae</taxon>
        <taxon>Rickenella</taxon>
    </lineage>
</organism>